<dbReference type="InterPro" id="IPR011042">
    <property type="entry name" value="6-blade_b-propeller_TolB-like"/>
</dbReference>
<evidence type="ECO:0000256" key="1">
    <source>
        <dbReference type="SAM" id="MobiDB-lite"/>
    </source>
</evidence>
<dbReference type="STRING" id="3988.B9THD7"/>
<dbReference type="InParanoid" id="B9THD7"/>
<dbReference type="Pfam" id="PF07995">
    <property type="entry name" value="GSDH"/>
    <property type="match status" value="1"/>
</dbReference>
<organism evidence="3 4">
    <name type="scientific">Ricinus communis</name>
    <name type="common">Castor bean</name>
    <dbReference type="NCBI Taxonomy" id="3988"/>
    <lineage>
        <taxon>Eukaryota</taxon>
        <taxon>Viridiplantae</taxon>
        <taxon>Streptophyta</taxon>
        <taxon>Embryophyta</taxon>
        <taxon>Tracheophyta</taxon>
        <taxon>Spermatophyta</taxon>
        <taxon>Magnoliopsida</taxon>
        <taxon>eudicotyledons</taxon>
        <taxon>Gunneridae</taxon>
        <taxon>Pentapetalae</taxon>
        <taxon>rosids</taxon>
        <taxon>fabids</taxon>
        <taxon>Malpighiales</taxon>
        <taxon>Euphorbiaceae</taxon>
        <taxon>Acalyphoideae</taxon>
        <taxon>Acalypheae</taxon>
        <taxon>Ricinus</taxon>
    </lineage>
</organism>
<feature type="non-terminal residue" evidence="3">
    <location>
        <position position="1"/>
    </location>
</feature>
<evidence type="ECO:0000313" key="3">
    <source>
        <dbReference type="EMBL" id="EEF24728.1"/>
    </source>
</evidence>
<dbReference type="eggNOG" id="ENOG502QQKP">
    <property type="taxonomic scope" value="Eukaryota"/>
</dbReference>
<proteinExistence type="predicted"/>
<sequence length="225" mass="24041">AGQVWRVPIANREDGDDDNPANRQPELFLDVSKLLVPLGLGPGKYDERGLLGIAFHPQFKVNGLFYTFTSQPVKGAADFSTMPAGVAPNCQSVVTEWRVQRPGKRNSPVDLSSARELLRIDKPQFNHNGGSLVFGPDQMLYVALGDGGGADDEGVGHAPEGNAQSLAPGNVLGKILRIDPLGRNAANGKYGIPPDNPFVGKPGADEIFAYGFRNPFRMAFDDAAA</sequence>
<keyword evidence="4" id="KW-1185">Reference proteome</keyword>
<dbReference type="Proteomes" id="UP000008311">
    <property type="component" value="Unassembled WGS sequence"/>
</dbReference>
<dbReference type="PANTHER" id="PTHR19328">
    <property type="entry name" value="HEDGEHOG-INTERACTING PROTEIN"/>
    <property type="match status" value="1"/>
</dbReference>
<dbReference type="InterPro" id="IPR012938">
    <property type="entry name" value="Glc/Sorbosone_DH"/>
</dbReference>
<dbReference type="Gene3D" id="2.120.10.30">
    <property type="entry name" value="TolB, C-terminal domain"/>
    <property type="match status" value="1"/>
</dbReference>
<evidence type="ECO:0000259" key="2">
    <source>
        <dbReference type="Pfam" id="PF07995"/>
    </source>
</evidence>
<dbReference type="EMBL" id="EQ981419">
    <property type="protein sequence ID" value="EEF24728.1"/>
    <property type="molecule type" value="Genomic_DNA"/>
</dbReference>
<accession>B9THD7</accession>
<feature type="domain" description="Glucose/Sorbosone dehydrogenase" evidence="2">
    <location>
        <begin position="47"/>
        <end position="223"/>
    </location>
</feature>
<dbReference type="SUPFAM" id="SSF50952">
    <property type="entry name" value="Soluble quinoprotein glucose dehydrogenase"/>
    <property type="match status" value="1"/>
</dbReference>
<name>B9THD7_RICCO</name>
<protein>
    <recommendedName>
        <fullName evidence="2">Glucose/Sorbosone dehydrogenase domain-containing protein</fullName>
    </recommendedName>
</protein>
<gene>
    <name evidence="3" type="ORF">RCOM_1836620</name>
</gene>
<reference evidence="4" key="1">
    <citation type="journal article" date="2010" name="Nat. Biotechnol.">
        <title>Draft genome sequence of the oilseed species Ricinus communis.</title>
        <authorList>
            <person name="Chan A.P."/>
            <person name="Crabtree J."/>
            <person name="Zhao Q."/>
            <person name="Lorenzi H."/>
            <person name="Orvis J."/>
            <person name="Puiu D."/>
            <person name="Melake-Berhan A."/>
            <person name="Jones K.M."/>
            <person name="Redman J."/>
            <person name="Chen G."/>
            <person name="Cahoon E.B."/>
            <person name="Gedil M."/>
            <person name="Stanke M."/>
            <person name="Haas B.J."/>
            <person name="Wortman J.R."/>
            <person name="Fraser-Liggett C.M."/>
            <person name="Ravel J."/>
            <person name="Rabinowicz P.D."/>
        </authorList>
    </citation>
    <scope>NUCLEOTIDE SEQUENCE [LARGE SCALE GENOMIC DNA]</scope>
    <source>
        <strain evidence="4">cv. Hale</strain>
    </source>
</reference>
<feature type="region of interest" description="Disordered" evidence="1">
    <location>
        <begin position="1"/>
        <end position="24"/>
    </location>
</feature>
<evidence type="ECO:0000313" key="4">
    <source>
        <dbReference type="Proteomes" id="UP000008311"/>
    </source>
</evidence>
<dbReference type="AlphaFoldDB" id="B9THD7"/>
<dbReference type="InterPro" id="IPR011041">
    <property type="entry name" value="Quinoprot_gluc/sorb_DH_b-prop"/>
</dbReference>
<dbReference type="PANTHER" id="PTHR19328:SF75">
    <property type="entry name" value="ALDOSE SUGAR DEHYDROGENASE YLII"/>
    <property type="match status" value="1"/>
</dbReference>